<keyword evidence="3" id="KW-1185">Reference proteome</keyword>
<dbReference type="InterPro" id="IPR035931">
    <property type="entry name" value="YlxR-like_sf"/>
</dbReference>
<accession>A0A1G6E0Q4</accession>
<dbReference type="Pfam" id="PF04296">
    <property type="entry name" value="YlxR"/>
    <property type="match status" value="1"/>
</dbReference>
<sequence length="221" mass="23369">MPRSAEQSERTCIVTRQTAPAERLIRFVAAPDGSVVADLRRRLPGRGVWVTADAEHVRTAERKRLFERSFGTGVHVEPGLADRVADNLRQGAVAAVSLARKAGAAVSGFTKVEAALAKGSVGALIHSTDARADGISKIAAAARRHQGDRTNGPPVIRVFTGDELDLAFGRTNVIHAALLAGPASTNVLKRVRAFADFVGGDMTVGEPDREMVEQDKVSAGS</sequence>
<dbReference type="InterPro" id="IPR029064">
    <property type="entry name" value="Ribosomal_eL30-like_sf"/>
</dbReference>
<name>A0A1G6E0Q4_9HYPH</name>
<evidence type="ECO:0000259" key="1">
    <source>
        <dbReference type="Pfam" id="PF04296"/>
    </source>
</evidence>
<dbReference type="Gene3D" id="3.30.1230.10">
    <property type="entry name" value="YlxR-like"/>
    <property type="match status" value="1"/>
</dbReference>
<dbReference type="PANTHER" id="PTHR34215:SF1">
    <property type="entry name" value="YLXR DOMAIN-CONTAINING PROTEIN"/>
    <property type="match status" value="1"/>
</dbReference>
<evidence type="ECO:0000313" key="2">
    <source>
        <dbReference type="EMBL" id="SDB50983.1"/>
    </source>
</evidence>
<dbReference type="STRING" id="665467.SAMN02982931_04009"/>
<dbReference type="PANTHER" id="PTHR34215">
    <property type="entry name" value="BLL0784 PROTEIN"/>
    <property type="match status" value="1"/>
</dbReference>
<feature type="domain" description="YlxR" evidence="1">
    <location>
        <begin position="10"/>
        <end position="84"/>
    </location>
</feature>
<reference evidence="2 3" key="1">
    <citation type="submission" date="2016-10" db="EMBL/GenBank/DDBJ databases">
        <authorList>
            <person name="de Groot N.N."/>
        </authorList>
    </citation>
    <scope>NUCLEOTIDE SEQUENCE [LARGE SCALE GENOMIC DNA]</scope>
    <source>
        <strain evidence="2 3">ATCC 35022</strain>
    </source>
</reference>
<dbReference type="AlphaFoldDB" id="A0A1G6E0Q4"/>
<proteinExistence type="predicted"/>
<dbReference type="EMBL" id="FMXQ01000009">
    <property type="protein sequence ID" value="SDB50983.1"/>
    <property type="molecule type" value="Genomic_DNA"/>
</dbReference>
<dbReference type="OrthoDB" id="9799836at2"/>
<gene>
    <name evidence="2" type="ORF">SAMN02982931_04009</name>
</gene>
<dbReference type="CDD" id="cd00279">
    <property type="entry name" value="YlxR"/>
    <property type="match status" value="1"/>
</dbReference>
<dbReference type="Proteomes" id="UP000199071">
    <property type="component" value="Unassembled WGS sequence"/>
</dbReference>
<evidence type="ECO:0000313" key="3">
    <source>
        <dbReference type="Proteomes" id="UP000199071"/>
    </source>
</evidence>
<dbReference type="InterPro" id="IPR037465">
    <property type="entry name" value="YlxR"/>
</dbReference>
<dbReference type="RefSeq" id="WP_090879241.1">
    <property type="nucleotide sequence ID" value="NZ_FMXQ01000009.1"/>
</dbReference>
<dbReference type="InterPro" id="IPR007393">
    <property type="entry name" value="YlxR_dom"/>
</dbReference>
<protein>
    <recommendedName>
        <fullName evidence="1">YlxR domain-containing protein</fullName>
    </recommendedName>
</protein>
<dbReference type="SUPFAM" id="SSF55315">
    <property type="entry name" value="L30e-like"/>
    <property type="match status" value="1"/>
</dbReference>
<dbReference type="SUPFAM" id="SSF64376">
    <property type="entry name" value="YlxR-like"/>
    <property type="match status" value="1"/>
</dbReference>
<organism evidence="2 3">
    <name type="scientific">Bauldia litoralis</name>
    <dbReference type="NCBI Taxonomy" id="665467"/>
    <lineage>
        <taxon>Bacteria</taxon>
        <taxon>Pseudomonadati</taxon>
        <taxon>Pseudomonadota</taxon>
        <taxon>Alphaproteobacteria</taxon>
        <taxon>Hyphomicrobiales</taxon>
        <taxon>Kaistiaceae</taxon>
        <taxon>Bauldia</taxon>
    </lineage>
</organism>
<dbReference type="Gene3D" id="3.30.1330.30">
    <property type="match status" value="1"/>
</dbReference>
<dbReference type="NCBIfam" id="NF006622">
    <property type="entry name" value="PRK09190.1"/>
    <property type="match status" value="1"/>
</dbReference>